<evidence type="ECO:0000313" key="2">
    <source>
        <dbReference type="EMBL" id="CCO26564.1"/>
    </source>
</evidence>
<feature type="region of interest" description="Disordered" evidence="1">
    <location>
        <begin position="21"/>
        <end position="54"/>
    </location>
</feature>
<reference evidence="2 3" key="1">
    <citation type="journal article" date="2013" name="J. Biotechnol.">
        <title>Establishment and interpretation of the genome sequence of the phytopathogenic fungus Rhizoctonia solani AG1-IB isolate 7/3/14.</title>
        <authorList>
            <person name="Wibberg D.W."/>
            <person name="Jelonek L.J."/>
            <person name="Rupp O.R."/>
            <person name="Hennig M.H."/>
            <person name="Eikmeyer F.E."/>
            <person name="Goesmann A.G."/>
            <person name="Hartmann A.H."/>
            <person name="Borriss R.B."/>
            <person name="Grosch R.G."/>
            <person name="Puehler A.P."/>
            <person name="Schlueter A.S."/>
        </authorList>
    </citation>
    <scope>NUCLEOTIDE SEQUENCE [LARGE SCALE GENOMIC DNA]</scope>
    <source>
        <strain evidence="3">AG1-IB / isolate 7/3/14</strain>
    </source>
</reference>
<organism evidence="2 3">
    <name type="scientific">Thanatephorus cucumeris (strain AG1-IB / isolate 7/3/14)</name>
    <name type="common">Lettuce bottom rot fungus</name>
    <name type="synonym">Rhizoctonia solani</name>
    <dbReference type="NCBI Taxonomy" id="1108050"/>
    <lineage>
        <taxon>Eukaryota</taxon>
        <taxon>Fungi</taxon>
        <taxon>Dikarya</taxon>
        <taxon>Basidiomycota</taxon>
        <taxon>Agaricomycotina</taxon>
        <taxon>Agaricomycetes</taxon>
        <taxon>Cantharellales</taxon>
        <taxon>Ceratobasidiaceae</taxon>
        <taxon>Rhizoctonia</taxon>
        <taxon>Rhizoctonia solani AG-1</taxon>
    </lineage>
</organism>
<dbReference type="Proteomes" id="UP000012065">
    <property type="component" value="Unassembled WGS sequence"/>
</dbReference>
<evidence type="ECO:0000256" key="1">
    <source>
        <dbReference type="SAM" id="MobiDB-lite"/>
    </source>
</evidence>
<sequence length="134" mass="14284">MLLFTFSGYNTISSSQNNALANGEDEMYNGNASPAHDSGSSGPATGTTTPVHPHIPSFEASVMATAAASGRDCLFDPARPRYPNPKYLTHLANLFFDHLACHFPFLDRTQVMAQITDGTLPAILANCLAALAVR</sequence>
<dbReference type="EMBL" id="CAOJ01000774">
    <property type="protein sequence ID" value="CCO26564.1"/>
    <property type="molecule type" value="Genomic_DNA"/>
</dbReference>
<dbReference type="PANTHER" id="PTHR47783:SF1">
    <property type="entry name" value="ZN(II)2CYS6 TRANSCRIPTION FACTOR (EUROFUNG)"/>
    <property type="match status" value="1"/>
</dbReference>
<comment type="caution">
    <text evidence="2">The sequence shown here is derived from an EMBL/GenBank/DDBJ whole genome shotgun (WGS) entry which is preliminary data.</text>
</comment>
<evidence type="ECO:0000313" key="3">
    <source>
        <dbReference type="Proteomes" id="UP000012065"/>
    </source>
</evidence>
<dbReference type="AlphaFoldDB" id="M5BJ07"/>
<proteinExistence type="predicted"/>
<accession>M5BJ07</accession>
<protein>
    <submittedName>
        <fullName evidence="2">Uncharacterized protein</fullName>
    </submittedName>
</protein>
<dbReference type="HOGENOM" id="CLU_1897628_0_0_1"/>
<gene>
    <name evidence="2" type="ORF">BN14_00591</name>
</gene>
<dbReference type="PANTHER" id="PTHR47783">
    <property type="entry name" value="ZN(II)2CYS6 TRANSCRIPTION FACTOR (EUROFUNG)-RELATED"/>
    <property type="match status" value="1"/>
</dbReference>
<feature type="compositionally biased region" description="Low complexity" evidence="1">
    <location>
        <begin position="38"/>
        <end position="50"/>
    </location>
</feature>
<name>M5BJ07_THACB</name>